<keyword evidence="4" id="KW-1185">Reference proteome</keyword>
<dbReference type="PANTHER" id="PTHR46482">
    <property type="entry name" value="5'-ADENYLYLSULFATE REDUCTASE 3, CHLOROPLASTIC"/>
    <property type="match status" value="1"/>
</dbReference>
<keyword evidence="2" id="KW-0411">Iron-sulfur</keyword>
<reference evidence="3" key="1">
    <citation type="journal article" date="2023" name="Plant J.">
        <title>Genome sequences and population genomics provide insights into the demographic history, inbreeding, and mutation load of two 'living fossil' tree species of Dipteronia.</title>
        <authorList>
            <person name="Feng Y."/>
            <person name="Comes H.P."/>
            <person name="Chen J."/>
            <person name="Zhu S."/>
            <person name="Lu R."/>
            <person name="Zhang X."/>
            <person name="Li P."/>
            <person name="Qiu J."/>
            <person name="Olsen K.M."/>
            <person name="Qiu Y."/>
        </authorList>
    </citation>
    <scope>NUCLEOTIDE SEQUENCE</scope>
    <source>
        <strain evidence="3">KIB01</strain>
    </source>
</reference>
<dbReference type="AlphaFoldDB" id="A0AAD9XHY2"/>
<keyword evidence="1" id="KW-0408">Iron</keyword>
<organism evidence="3 4">
    <name type="scientific">Dipteronia dyeriana</name>
    <dbReference type="NCBI Taxonomy" id="168575"/>
    <lineage>
        <taxon>Eukaryota</taxon>
        <taxon>Viridiplantae</taxon>
        <taxon>Streptophyta</taxon>
        <taxon>Embryophyta</taxon>
        <taxon>Tracheophyta</taxon>
        <taxon>Spermatophyta</taxon>
        <taxon>Magnoliopsida</taxon>
        <taxon>eudicotyledons</taxon>
        <taxon>Gunneridae</taxon>
        <taxon>Pentapetalae</taxon>
        <taxon>rosids</taxon>
        <taxon>malvids</taxon>
        <taxon>Sapindales</taxon>
        <taxon>Sapindaceae</taxon>
        <taxon>Hippocastanoideae</taxon>
        <taxon>Acereae</taxon>
        <taxon>Dipteronia</taxon>
    </lineage>
</organism>
<name>A0AAD9XHY2_9ROSI</name>
<dbReference type="Proteomes" id="UP001280121">
    <property type="component" value="Unassembled WGS sequence"/>
</dbReference>
<dbReference type="EMBL" id="JANJYI010000002">
    <property type="protein sequence ID" value="KAK2659567.1"/>
    <property type="molecule type" value="Genomic_DNA"/>
</dbReference>
<evidence type="ECO:0000313" key="4">
    <source>
        <dbReference type="Proteomes" id="UP001280121"/>
    </source>
</evidence>
<protein>
    <submittedName>
        <fullName evidence="3">Uncharacterized protein</fullName>
    </submittedName>
</protein>
<gene>
    <name evidence="3" type="ORF">Ddye_006100</name>
</gene>
<dbReference type="GO" id="GO:0051536">
    <property type="term" value="F:iron-sulfur cluster binding"/>
    <property type="evidence" value="ECO:0007669"/>
    <property type="project" value="UniProtKB-KW"/>
</dbReference>
<evidence type="ECO:0000313" key="3">
    <source>
        <dbReference type="EMBL" id="KAK2659567.1"/>
    </source>
</evidence>
<evidence type="ECO:0000256" key="1">
    <source>
        <dbReference type="ARBA" id="ARBA00023004"/>
    </source>
</evidence>
<keyword evidence="2" id="KW-0479">Metal-binding</keyword>
<evidence type="ECO:0000256" key="2">
    <source>
        <dbReference type="ARBA" id="ARBA00023014"/>
    </source>
</evidence>
<dbReference type="PANTHER" id="PTHR46482:SF9">
    <property type="entry name" value="5'-ADENYLYLSULFATE REDUCTASE 1, CHLOROPLASTIC"/>
    <property type="match status" value="1"/>
</dbReference>
<proteinExistence type="predicted"/>
<sequence>MKELEHTLPHEIMDKALEKFGNDFERLMKELEHGNKLCLLKSWIRLRDMDVLVNSLHSKCYISIQGEPCTRPRLRSVAFIKEVYNREKLQEMRENEEREMWKNEKKMMEK</sequence>
<accession>A0AAD9XHY2</accession>
<comment type="caution">
    <text evidence="3">The sequence shown here is derived from an EMBL/GenBank/DDBJ whole genome shotgun (WGS) entry which is preliminary data.</text>
</comment>